<evidence type="ECO:0000313" key="3">
    <source>
        <dbReference type="Proteomes" id="UP000000844"/>
    </source>
</evidence>
<accession>D3Q2B3</accession>
<dbReference type="Proteomes" id="UP000000844">
    <property type="component" value="Chromosome"/>
</dbReference>
<feature type="domain" description="Methyltransferase type 11" evidence="1">
    <location>
        <begin position="42"/>
        <end position="143"/>
    </location>
</feature>
<gene>
    <name evidence="2" type="ordered locus">Snas_4196</name>
</gene>
<keyword evidence="2" id="KW-0489">Methyltransferase</keyword>
<sequence length="279" mass="30051">MSNDGFVWSAEASDLAKAAQSDGEFYRLMAAELLRPDDRLAVDFGCGGGGMALALRDRAAETGQATRVVGLDAHEEVFTTVAADNPDLGFAVASFEDSPEQLRAAAGGAPDLVWARGALHHADDEQVALRTLAEVLADGGVIALAEGGTTAACLPNYLGIGKPGLDKRLNAAADEAARRRMADLKPMPYGWLTGLRNAGFIDVTTRNILFDKPAPLEGADLDHVLRKFAKQIEWSEDLLSPEDLECWRRLLDPDDPVWLGLRDDLFYLAAQSVHIGRKP</sequence>
<dbReference type="HOGENOM" id="CLU_066439_1_0_11"/>
<dbReference type="GO" id="GO:0032259">
    <property type="term" value="P:methylation"/>
    <property type="evidence" value="ECO:0007669"/>
    <property type="project" value="UniProtKB-KW"/>
</dbReference>
<dbReference type="OrthoDB" id="3382693at2"/>
<dbReference type="CDD" id="cd02440">
    <property type="entry name" value="AdoMet_MTases"/>
    <property type="match status" value="1"/>
</dbReference>
<dbReference type="PANTHER" id="PTHR43861">
    <property type="entry name" value="TRANS-ACONITATE 2-METHYLTRANSFERASE-RELATED"/>
    <property type="match status" value="1"/>
</dbReference>
<dbReference type="RefSeq" id="WP_013019417.1">
    <property type="nucleotide sequence ID" value="NC_013947.1"/>
</dbReference>
<dbReference type="EMBL" id="CP001778">
    <property type="protein sequence ID" value="ADD43846.1"/>
    <property type="molecule type" value="Genomic_DNA"/>
</dbReference>
<dbReference type="InterPro" id="IPR013216">
    <property type="entry name" value="Methyltransf_11"/>
</dbReference>
<name>D3Q2B3_STANL</name>
<dbReference type="Pfam" id="PF08241">
    <property type="entry name" value="Methyltransf_11"/>
    <property type="match status" value="1"/>
</dbReference>
<reference evidence="2 3" key="1">
    <citation type="journal article" date="2009" name="Stand. Genomic Sci.">
        <title>Complete genome sequence of Stackebrandtia nassauensis type strain (LLR-40K-21).</title>
        <authorList>
            <person name="Munk C."/>
            <person name="Lapidus A."/>
            <person name="Copeland A."/>
            <person name="Jando M."/>
            <person name="Mayilraj S."/>
            <person name="Glavina Del Rio T."/>
            <person name="Nolan M."/>
            <person name="Chen F."/>
            <person name="Lucas S."/>
            <person name="Tice H."/>
            <person name="Cheng J.F."/>
            <person name="Han C."/>
            <person name="Detter J.C."/>
            <person name="Bruce D."/>
            <person name="Goodwin L."/>
            <person name="Chain P."/>
            <person name="Pitluck S."/>
            <person name="Goker M."/>
            <person name="Ovchinikova G."/>
            <person name="Pati A."/>
            <person name="Ivanova N."/>
            <person name="Mavromatis K."/>
            <person name="Chen A."/>
            <person name="Palaniappan K."/>
            <person name="Land M."/>
            <person name="Hauser L."/>
            <person name="Chang Y.J."/>
            <person name="Jeffries C.D."/>
            <person name="Bristow J."/>
            <person name="Eisen J.A."/>
            <person name="Markowitz V."/>
            <person name="Hugenholtz P."/>
            <person name="Kyrpides N.C."/>
            <person name="Klenk H.P."/>
        </authorList>
    </citation>
    <scope>NUCLEOTIDE SEQUENCE [LARGE SCALE GENOMIC DNA]</scope>
    <source>
        <strain evidence="3">DSM 44728 / CIP 108903 / NRRL B-16338 / NBRC 102104 / LLR-40K-21</strain>
    </source>
</reference>
<dbReference type="SUPFAM" id="SSF53335">
    <property type="entry name" value="S-adenosyl-L-methionine-dependent methyltransferases"/>
    <property type="match status" value="1"/>
</dbReference>
<organism evidence="2 3">
    <name type="scientific">Stackebrandtia nassauensis (strain DSM 44728 / CIP 108903 / NRRL B-16338 / NBRC 102104 / LLR-40K-21)</name>
    <dbReference type="NCBI Taxonomy" id="446470"/>
    <lineage>
        <taxon>Bacteria</taxon>
        <taxon>Bacillati</taxon>
        <taxon>Actinomycetota</taxon>
        <taxon>Actinomycetes</taxon>
        <taxon>Glycomycetales</taxon>
        <taxon>Glycomycetaceae</taxon>
        <taxon>Stackebrandtia</taxon>
    </lineage>
</organism>
<evidence type="ECO:0000259" key="1">
    <source>
        <dbReference type="Pfam" id="PF08241"/>
    </source>
</evidence>
<keyword evidence="2" id="KW-0808">Transferase</keyword>
<dbReference type="InterPro" id="IPR029063">
    <property type="entry name" value="SAM-dependent_MTases_sf"/>
</dbReference>
<dbReference type="GO" id="GO:0008757">
    <property type="term" value="F:S-adenosylmethionine-dependent methyltransferase activity"/>
    <property type="evidence" value="ECO:0007669"/>
    <property type="project" value="InterPro"/>
</dbReference>
<dbReference type="PANTHER" id="PTHR43861:SF1">
    <property type="entry name" value="TRANS-ACONITATE 2-METHYLTRANSFERASE"/>
    <property type="match status" value="1"/>
</dbReference>
<dbReference type="AlphaFoldDB" id="D3Q2B3"/>
<dbReference type="eggNOG" id="COG2226">
    <property type="taxonomic scope" value="Bacteria"/>
</dbReference>
<proteinExistence type="predicted"/>
<evidence type="ECO:0000313" key="2">
    <source>
        <dbReference type="EMBL" id="ADD43846.1"/>
    </source>
</evidence>
<dbReference type="STRING" id="446470.Snas_4196"/>
<dbReference type="Gene3D" id="3.40.50.150">
    <property type="entry name" value="Vaccinia Virus protein VP39"/>
    <property type="match status" value="1"/>
</dbReference>
<dbReference type="KEGG" id="sna:Snas_4196"/>
<keyword evidence="3" id="KW-1185">Reference proteome</keyword>
<protein>
    <submittedName>
        <fullName evidence="2">Methyltransferase type 12</fullName>
    </submittedName>
</protein>